<evidence type="ECO:0000313" key="9">
    <source>
        <dbReference type="Proteomes" id="UP000009168"/>
    </source>
</evidence>
<dbReference type="EMBL" id="GG662845">
    <property type="protein sequence ID" value="EAR87767.1"/>
    <property type="molecule type" value="Genomic_DNA"/>
</dbReference>
<dbReference type="InParanoid" id="Q22SK5"/>
<organism evidence="8 9">
    <name type="scientific">Tetrahymena thermophila (strain SB210)</name>
    <dbReference type="NCBI Taxonomy" id="312017"/>
    <lineage>
        <taxon>Eukaryota</taxon>
        <taxon>Sar</taxon>
        <taxon>Alveolata</taxon>
        <taxon>Ciliophora</taxon>
        <taxon>Intramacronucleata</taxon>
        <taxon>Oligohymenophorea</taxon>
        <taxon>Hymenostomatida</taxon>
        <taxon>Tetrahymenina</taxon>
        <taxon>Tetrahymenidae</taxon>
        <taxon>Tetrahymena</taxon>
    </lineage>
</organism>
<dbReference type="eggNOG" id="KOG1362">
    <property type="taxonomic scope" value="Eukaryota"/>
</dbReference>
<dbReference type="GeneID" id="7832363"/>
<dbReference type="OrthoDB" id="420519at2759"/>
<proteinExistence type="inferred from homology"/>
<feature type="transmembrane region" description="Helical" evidence="7">
    <location>
        <begin position="245"/>
        <end position="268"/>
    </location>
</feature>
<keyword evidence="6" id="KW-0325">Glycoprotein</keyword>
<sequence length="589" mass="66419">MSQKLLNNQKQEEEYKGEPLNPNIAYGPLEDRGCRDIFFFILFVLFWVGLFIIAGVAVKNGDPRRLATPFDSSGNQCGYSSASDYPYMFFSKEGSNSISNQIYACIKSCPKQGTVSVECLTNQVVKNCDQLQIYPSTSFVTVCIPTDSELQKSIKSQVDIGSLEEWMSDIRTTWPVSLGVAFIAFGVSFIFLILMRTCAGFITWSMIAGYFILLITLGCLCLYKSYNKSYENVPSEFQNQQALEALGYCLLVLAAISLLLFICFFNKIKRAVAIMKAASDFTRDVWQSFIVPVIMFVLICGFFVFWIIISLYIYSSGQIKQQSNSPFGSVEWDVGVKRTLVYYLFGLFWNVEFFIGMSQLIIASCAAFWYFSHRPNAQLHNPVSKSIVRAFTLHIGSVCLGSMVLSIVMLIRFLVELFYNQAKKNLNNNPAANCCIKCCLCCLKCFENFIRFINTNAYIMIGLAGNSFCTSAKDAFFLISRNAAQFSITQGIGRIFVFFGKFFITFFSAMMGYLIITNMTTYSEKIYSAGVPTFLFVVIAFCISSVFMSIYGMAADTLLMCLCSDKEINRGRPQSCPQTLQEFENEYMS</sequence>
<reference evidence="9" key="1">
    <citation type="journal article" date="2006" name="PLoS Biol.">
        <title>Macronuclear genome sequence of the ciliate Tetrahymena thermophila, a model eukaryote.</title>
        <authorList>
            <person name="Eisen J.A."/>
            <person name="Coyne R.S."/>
            <person name="Wu M."/>
            <person name="Wu D."/>
            <person name="Thiagarajan M."/>
            <person name="Wortman J.R."/>
            <person name="Badger J.H."/>
            <person name="Ren Q."/>
            <person name="Amedeo P."/>
            <person name="Jones K.M."/>
            <person name="Tallon L.J."/>
            <person name="Delcher A.L."/>
            <person name="Salzberg S.L."/>
            <person name="Silva J.C."/>
            <person name="Haas B.J."/>
            <person name="Majoros W.H."/>
            <person name="Farzad M."/>
            <person name="Carlton J.M."/>
            <person name="Smith R.K. Jr."/>
            <person name="Garg J."/>
            <person name="Pearlman R.E."/>
            <person name="Karrer K.M."/>
            <person name="Sun L."/>
            <person name="Manning G."/>
            <person name="Elde N.C."/>
            <person name="Turkewitz A.P."/>
            <person name="Asai D.J."/>
            <person name="Wilkes D.E."/>
            <person name="Wang Y."/>
            <person name="Cai H."/>
            <person name="Collins K."/>
            <person name="Stewart B.A."/>
            <person name="Lee S.R."/>
            <person name="Wilamowska K."/>
            <person name="Weinberg Z."/>
            <person name="Ruzzo W.L."/>
            <person name="Wloga D."/>
            <person name="Gaertig J."/>
            <person name="Frankel J."/>
            <person name="Tsao C.-C."/>
            <person name="Gorovsky M.A."/>
            <person name="Keeling P.J."/>
            <person name="Waller R.F."/>
            <person name="Patron N.J."/>
            <person name="Cherry J.M."/>
            <person name="Stover N.A."/>
            <person name="Krieger C.J."/>
            <person name="del Toro C."/>
            <person name="Ryder H.F."/>
            <person name="Williamson S.C."/>
            <person name="Barbeau R.A."/>
            <person name="Hamilton E.P."/>
            <person name="Orias E."/>
        </authorList>
    </citation>
    <scope>NUCLEOTIDE SEQUENCE [LARGE SCALE GENOMIC DNA]</scope>
    <source>
        <strain evidence="9">SB210</strain>
    </source>
</reference>
<gene>
    <name evidence="8" type="ORF">TTHERM_00001320</name>
</gene>
<accession>Q22SK5</accession>
<evidence type="ECO:0000256" key="1">
    <source>
        <dbReference type="ARBA" id="ARBA00004141"/>
    </source>
</evidence>
<dbReference type="RefSeq" id="XP_001008012.1">
    <property type="nucleotide sequence ID" value="XM_001008012.3"/>
</dbReference>
<keyword evidence="9" id="KW-1185">Reference proteome</keyword>
<evidence type="ECO:0000256" key="4">
    <source>
        <dbReference type="ARBA" id="ARBA00022989"/>
    </source>
</evidence>
<comment type="similarity">
    <text evidence="2 7">Belongs to the CTL (choline transporter-like) family.</text>
</comment>
<feature type="transmembrane region" description="Helical" evidence="7">
    <location>
        <begin position="391"/>
        <end position="415"/>
    </location>
</feature>
<protein>
    <recommendedName>
        <fullName evidence="7">Choline transporter-like protein</fullName>
    </recommendedName>
</protein>
<feature type="transmembrane region" description="Helical" evidence="7">
    <location>
        <begin position="176"/>
        <end position="195"/>
    </location>
</feature>
<dbReference type="PANTHER" id="PTHR12385">
    <property type="entry name" value="CHOLINE TRANSPORTER-LIKE (SLC FAMILY 44)"/>
    <property type="match status" value="1"/>
</dbReference>
<feature type="transmembrane region" description="Helical" evidence="7">
    <location>
        <begin position="201"/>
        <end position="224"/>
    </location>
</feature>
<dbReference type="GO" id="GO:0022857">
    <property type="term" value="F:transmembrane transporter activity"/>
    <property type="evidence" value="ECO:0007669"/>
    <property type="project" value="UniProtKB-UniRule"/>
</dbReference>
<evidence type="ECO:0000313" key="8">
    <source>
        <dbReference type="EMBL" id="EAR87767.1"/>
    </source>
</evidence>
<evidence type="ECO:0000256" key="2">
    <source>
        <dbReference type="ARBA" id="ARBA00007168"/>
    </source>
</evidence>
<dbReference type="Pfam" id="PF04515">
    <property type="entry name" value="Choline_transpo"/>
    <property type="match status" value="1"/>
</dbReference>
<comment type="function">
    <text evidence="7">Choline transporter.</text>
</comment>
<evidence type="ECO:0000256" key="3">
    <source>
        <dbReference type="ARBA" id="ARBA00022692"/>
    </source>
</evidence>
<feature type="transmembrane region" description="Helical" evidence="7">
    <location>
        <begin position="288"/>
        <end position="314"/>
    </location>
</feature>
<dbReference type="PANTHER" id="PTHR12385:SF14">
    <property type="entry name" value="CHOLINE TRANSPORTER-LIKE 2"/>
    <property type="match status" value="1"/>
</dbReference>
<feature type="transmembrane region" description="Helical" evidence="7">
    <location>
        <begin position="536"/>
        <end position="562"/>
    </location>
</feature>
<dbReference type="GO" id="GO:0005886">
    <property type="term" value="C:plasma membrane"/>
    <property type="evidence" value="ECO:0007669"/>
    <property type="project" value="UniProtKB-SubCell"/>
</dbReference>
<keyword evidence="5 7" id="KW-0472">Membrane</keyword>
<dbReference type="InterPro" id="IPR007603">
    <property type="entry name" value="Choline_transptr-like"/>
</dbReference>
<evidence type="ECO:0000256" key="6">
    <source>
        <dbReference type="ARBA" id="ARBA00023180"/>
    </source>
</evidence>
<evidence type="ECO:0000256" key="5">
    <source>
        <dbReference type="ARBA" id="ARBA00023136"/>
    </source>
</evidence>
<comment type="subcellular location">
    <subcellularLocation>
        <location evidence="7">Cell membrane</location>
        <topology evidence="7">Multi-pass membrane protein</topology>
    </subcellularLocation>
    <subcellularLocation>
        <location evidence="1">Membrane</location>
        <topology evidence="1">Multi-pass membrane protein</topology>
    </subcellularLocation>
</comment>
<keyword evidence="4 7" id="KW-1133">Transmembrane helix</keyword>
<dbReference type="Proteomes" id="UP000009168">
    <property type="component" value="Unassembled WGS sequence"/>
</dbReference>
<dbReference type="OMA" id="IEQRSCT"/>
<evidence type="ECO:0000256" key="7">
    <source>
        <dbReference type="RuleBase" id="RU368066"/>
    </source>
</evidence>
<name>Q22SK5_TETTS</name>
<feature type="transmembrane region" description="Helical" evidence="7">
    <location>
        <begin position="347"/>
        <end position="371"/>
    </location>
</feature>
<dbReference type="AlphaFoldDB" id="Q22SK5"/>
<keyword evidence="3 7" id="KW-0812">Transmembrane</keyword>
<dbReference type="KEGG" id="tet:TTHERM_00001320"/>
<feature type="transmembrane region" description="Helical" evidence="7">
    <location>
        <begin position="495"/>
        <end position="516"/>
    </location>
</feature>
<feature type="transmembrane region" description="Helical" evidence="7">
    <location>
        <begin position="37"/>
        <end position="58"/>
    </location>
</feature>
<dbReference type="HOGENOM" id="CLU_017181_3_2_1"/>